<proteinExistence type="predicted"/>
<protein>
    <submittedName>
        <fullName evidence="1">Uncharacterized protein</fullName>
    </submittedName>
</protein>
<sequence>MFNLFQWHAFRRNVSFLEWKVSSSLNACKKPNVEERLHIEPITKLFYESGETGKSKHSSFVLPPFLNLKITHSEKQRDLKQLVGMKVRQLMHTKYSCLNFGQLHAQTSLPHDMCKNEKELQKLSGQSKC</sequence>
<evidence type="ECO:0000313" key="1">
    <source>
        <dbReference type="EMBL" id="KAK2559682.1"/>
    </source>
</evidence>
<reference evidence="1" key="1">
    <citation type="journal article" date="2023" name="G3 (Bethesda)">
        <title>Whole genome assembly and annotation of the endangered Caribbean coral Acropora cervicornis.</title>
        <authorList>
            <person name="Selwyn J.D."/>
            <person name="Vollmer S.V."/>
        </authorList>
    </citation>
    <scope>NUCLEOTIDE SEQUENCE</scope>
    <source>
        <strain evidence="1">K2</strain>
    </source>
</reference>
<name>A0AAD9V3E9_ACRCE</name>
<accession>A0AAD9V3E9</accession>
<comment type="caution">
    <text evidence="1">The sequence shown here is derived from an EMBL/GenBank/DDBJ whole genome shotgun (WGS) entry which is preliminary data.</text>
</comment>
<evidence type="ECO:0000313" key="2">
    <source>
        <dbReference type="Proteomes" id="UP001249851"/>
    </source>
</evidence>
<dbReference type="AlphaFoldDB" id="A0AAD9V3E9"/>
<dbReference type="Proteomes" id="UP001249851">
    <property type="component" value="Unassembled WGS sequence"/>
</dbReference>
<keyword evidence="2" id="KW-1185">Reference proteome</keyword>
<dbReference type="EMBL" id="JARQWQ010000039">
    <property type="protein sequence ID" value="KAK2559682.1"/>
    <property type="molecule type" value="Genomic_DNA"/>
</dbReference>
<gene>
    <name evidence="1" type="ORF">P5673_017769</name>
</gene>
<reference evidence="1" key="2">
    <citation type="journal article" date="2023" name="Science">
        <title>Genomic signatures of disease resistance in endangered staghorn corals.</title>
        <authorList>
            <person name="Vollmer S.V."/>
            <person name="Selwyn J.D."/>
            <person name="Despard B.A."/>
            <person name="Roesel C.L."/>
        </authorList>
    </citation>
    <scope>NUCLEOTIDE SEQUENCE</scope>
    <source>
        <strain evidence="1">K2</strain>
    </source>
</reference>
<organism evidence="1 2">
    <name type="scientific">Acropora cervicornis</name>
    <name type="common">Staghorn coral</name>
    <dbReference type="NCBI Taxonomy" id="6130"/>
    <lineage>
        <taxon>Eukaryota</taxon>
        <taxon>Metazoa</taxon>
        <taxon>Cnidaria</taxon>
        <taxon>Anthozoa</taxon>
        <taxon>Hexacorallia</taxon>
        <taxon>Scleractinia</taxon>
        <taxon>Astrocoeniina</taxon>
        <taxon>Acroporidae</taxon>
        <taxon>Acropora</taxon>
    </lineage>
</organism>